<comment type="caution">
    <text evidence="2">The sequence shown here is derived from an EMBL/GenBank/DDBJ whole genome shotgun (WGS) entry which is preliminary data.</text>
</comment>
<accession>A0A433U021</accession>
<evidence type="ECO:0000313" key="3">
    <source>
        <dbReference type="Proteomes" id="UP000271974"/>
    </source>
</evidence>
<gene>
    <name evidence="2" type="ORF">EGW08_005098</name>
</gene>
<feature type="compositionally biased region" description="Polar residues" evidence="1">
    <location>
        <begin position="20"/>
        <end position="32"/>
    </location>
</feature>
<organism evidence="2 3">
    <name type="scientific">Elysia chlorotica</name>
    <name type="common">Eastern emerald elysia</name>
    <name type="synonym">Sea slug</name>
    <dbReference type="NCBI Taxonomy" id="188477"/>
    <lineage>
        <taxon>Eukaryota</taxon>
        <taxon>Metazoa</taxon>
        <taxon>Spiralia</taxon>
        <taxon>Lophotrochozoa</taxon>
        <taxon>Mollusca</taxon>
        <taxon>Gastropoda</taxon>
        <taxon>Heterobranchia</taxon>
        <taxon>Euthyneura</taxon>
        <taxon>Panpulmonata</taxon>
        <taxon>Sacoglossa</taxon>
        <taxon>Placobranchoidea</taxon>
        <taxon>Plakobranchidae</taxon>
        <taxon>Elysia</taxon>
    </lineage>
</organism>
<reference evidence="2 3" key="1">
    <citation type="submission" date="2019-01" db="EMBL/GenBank/DDBJ databases">
        <title>A draft genome assembly of the solar-powered sea slug Elysia chlorotica.</title>
        <authorList>
            <person name="Cai H."/>
            <person name="Li Q."/>
            <person name="Fang X."/>
            <person name="Li J."/>
            <person name="Curtis N.E."/>
            <person name="Altenburger A."/>
            <person name="Shibata T."/>
            <person name="Feng M."/>
            <person name="Maeda T."/>
            <person name="Schwartz J.A."/>
            <person name="Shigenobu S."/>
            <person name="Lundholm N."/>
            <person name="Nishiyama T."/>
            <person name="Yang H."/>
            <person name="Hasebe M."/>
            <person name="Li S."/>
            <person name="Pierce S.K."/>
            <person name="Wang J."/>
        </authorList>
    </citation>
    <scope>NUCLEOTIDE SEQUENCE [LARGE SCALE GENOMIC DNA]</scope>
    <source>
        <strain evidence="2">EC2010</strain>
        <tissue evidence="2">Whole organism of an adult</tissue>
    </source>
</reference>
<evidence type="ECO:0000313" key="2">
    <source>
        <dbReference type="EMBL" id="RUS87166.1"/>
    </source>
</evidence>
<protein>
    <submittedName>
        <fullName evidence="2">Uncharacterized protein</fullName>
    </submittedName>
</protein>
<evidence type="ECO:0000256" key="1">
    <source>
        <dbReference type="SAM" id="MobiDB-lite"/>
    </source>
</evidence>
<feature type="compositionally biased region" description="Low complexity" evidence="1">
    <location>
        <begin position="1"/>
        <end position="14"/>
    </location>
</feature>
<name>A0A433U021_ELYCH</name>
<feature type="compositionally biased region" description="Basic and acidic residues" evidence="1">
    <location>
        <begin position="99"/>
        <end position="108"/>
    </location>
</feature>
<sequence>GGTNTSTDGGSSVSVEQGRRNNQGNTGSQSIYSELEEPPPYHPSMPGSPYTTEAHFDHPLSATWDSGISIIGRSTSTLYSLAQSSNSVHHAGSDGEGTGEERVRERMDGGGMTGSTEGLETGRTDGGGTRYDPDWDEMPGIGPEEIQAPPSYEDSNPPHPPPVYELAVLHAPNPENSGTHSNARVQVNRNSRLGPL</sequence>
<dbReference type="AlphaFoldDB" id="A0A433U021"/>
<feature type="region of interest" description="Disordered" evidence="1">
    <location>
        <begin position="1"/>
        <end position="55"/>
    </location>
</feature>
<dbReference type="Proteomes" id="UP000271974">
    <property type="component" value="Unassembled WGS sequence"/>
</dbReference>
<keyword evidence="3" id="KW-1185">Reference proteome</keyword>
<dbReference type="EMBL" id="RQTK01000118">
    <property type="protein sequence ID" value="RUS87166.1"/>
    <property type="molecule type" value="Genomic_DNA"/>
</dbReference>
<feature type="non-terminal residue" evidence="2">
    <location>
        <position position="1"/>
    </location>
</feature>
<feature type="compositionally biased region" description="Polar residues" evidence="1">
    <location>
        <begin position="174"/>
        <end position="196"/>
    </location>
</feature>
<feature type="region of interest" description="Disordered" evidence="1">
    <location>
        <begin position="82"/>
        <end position="196"/>
    </location>
</feature>
<proteinExistence type="predicted"/>